<reference evidence="2" key="1">
    <citation type="submission" date="2016-11" db="UniProtKB">
        <authorList>
            <consortium name="WormBaseParasite"/>
        </authorList>
    </citation>
    <scope>IDENTIFICATION</scope>
</reference>
<name>A0A1I7ZB71_9BILA</name>
<organism evidence="1 2">
    <name type="scientific">Steinernema glaseri</name>
    <dbReference type="NCBI Taxonomy" id="37863"/>
    <lineage>
        <taxon>Eukaryota</taxon>
        <taxon>Metazoa</taxon>
        <taxon>Ecdysozoa</taxon>
        <taxon>Nematoda</taxon>
        <taxon>Chromadorea</taxon>
        <taxon>Rhabditida</taxon>
        <taxon>Tylenchina</taxon>
        <taxon>Panagrolaimomorpha</taxon>
        <taxon>Strongyloidoidea</taxon>
        <taxon>Steinernematidae</taxon>
        <taxon>Steinernema</taxon>
    </lineage>
</organism>
<proteinExistence type="predicted"/>
<protein>
    <submittedName>
        <fullName evidence="2">SWIRM domain-containing protein</fullName>
    </submittedName>
</protein>
<evidence type="ECO:0000313" key="2">
    <source>
        <dbReference type="WBParaSite" id="L893_g2465.t1"/>
    </source>
</evidence>
<accession>A0A1I7ZB71</accession>
<dbReference type="WBParaSite" id="L893_g2465.t1">
    <property type="protein sequence ID" value="L893_g2465.t1"/>
    <property type="gene ID" value="L893_g2465"/>
</dbReference>
<sequence length="134" mass="15088">LAACLVSPPENTGDRLNSSLVPFDLKIAHLKEVVPVEYHQFIDRYWKNIKRSTIPGLKERCLPENDDTSSLVEKYNTVFDLRKSYCIPDEARPFSSSEIPAKLAIILPALGWLNLDNAGPDEVLPQYVPLPPPF</sequence>
<keyword evidence="1" id="KW-1185">Reference proteome</keyword>
<evidence type="ECO:0000313" key="1">
    <source>
        <dbReference type="Proteomes" id="UP000095287"/>
    </source>
</evidence>
<dbReference type="Proteomes" id="UP000095287">
    <property type="component" value="Unplaced"/>
</dbReference>
<dbReference type="AlphaFoldDB" id="A0A1I7ZB71"/>